<keyword evidence="7 11" id="KW-0407">Ion channel</keyword>
<dbReference type="PROSITE" id="PS51202">
    <property type="entry name" value="RCK_C"/>
    <property type="match status" value="1"/>
</dbReference>
<accession>A0A7C4AID8</accession>
<dbReference type="InterPro" id="IPR036721">
    <property type="entry name" value="RCK_C_sf"/>
</dbReference>
<evidence type="ECO:0000256" key="5">
    <source>
        <dbReference type="ARBA" id="ARBA00023065"/>
    </source>
</evidence>
<gene>
    <name evidence="11" type="ORF">ENR59_11305</name>
</gene>
<dbReference type="Pfam" id="PF02080">
    <property type="entry name" value="TrkA_C"/>
    <property type="match status" value="1"/>
</dbReference>
<dbReference type="PROSITE" id="PS51201">
    <property type="entry name" value="RCK_N"/>
    <property type="match status" value="1"/>
</dbReference>
<feature type="domain" description="RCK C-terminal" evidence="10">
    <location>
        <begin position="250"/>
        <end position="335"/>
    </location>
</feature>
<dbReference type="SUPFAM" id="SSF51735">
    <property type="entry name" value="NAD(P)-binding Rossmann-fold domains"/>
    <property type="match status" value="1"/>
</dbReference>
<evidence type="ECO:0000256" key="1">
    <source>
        <dbReference type="ARBA" id="ARBA00004651"/>
    </source>
</evidence>
<organism evidence="11">
    <name type="scientific">Fundidesulfovibrio putealis</name>
    <dbReference type="NCBI Taxonomy" id="270496"/>
    <lineage>
        <taxon>Bacteria</taxon>
        <taxon>Pseudomonadati</taxon>
        <taxon>Thermodesulfobacteriota</taxon>
        <taxon>Desulfovibrionia</taxon>
        <taxon>Desulfovibrionales</taxon>
        <taxon>Desulfovibrionaceae</taxon>
        <taxon>Fundidesulfovibrio</taxon>
    </lineage>
</organism>
<evidence type="ECO:0000256" key="8">
    <source>
        <dbReference type="SAM" id="Phobius"/>
    </source>
</evidence>
<dbReference type="SUPFAM" id="SSF116726">
    <property type="entry name" value="TrkA C-terminal domain-like"/>
    <property type="match status" value="1"/>
</dbReference>
<dbReference type="InterPro" id="IPR036291">
    <property type="entry name" value="NAD(P)-bd_dom_sf"/>
</dbReference>
<dbReference type="GO" id="GO:0005886">
    <property type="term" value="C:plasma membrane"/>
    <property type="evidence" value="ECO:0007669"/>
    <property type="project" value="UniProtKB-SubCell"/>
</dbReference>
<sequence length="335" mass="36567">MRSRLGVLWPVLAGLAAVVLIFVLGTAGYMIVEEWDLFDSVYMMIITLATVGYGEVHPLSKAGRVITSVVILTGVGTFFYLAGAIVQLVIEGHIQNIFGRRWMRRAIEKMQGHTIVCGYGRIGSIVAREIMAEGHDVVVLERSQALVEDLERKGMAFISGDATKDDVLLAAGLSRAKALVSALTDEAANVYVTLTARQLNPDIYIVARSDSPDHSQRLSRAGANQVLFPHLYGGMRMAQSVLRPTVLGFMDLAMRGDIEDLQMEQLTISQDSPVAGKDLIHSQLRQRFNVIVIGIKKPDGKLLFNPQPQAVLESGDTLILVGGKQNLAAMQRELA</sequence>
<evidence type="ECO:0000256" key="7">
    <source>
        <dbReference type="ARBA" id="ARBA00023303"/>
    </source>
</evidence>
<dbReference type="GO" id="GO:0005267">
    <property type="term" value="F:potassium channel activity"/>
    <property type="evidence" value="ECO:0007669"/>
    <property type="project" value="InterPro"/>
</dbReference>
<dbReference type="EMBL" id="DSRP01000783">
    <property type="protein sequence ID" value="HGG93519.1"/>
    <property type="molecule type" value="Genomic_DNA"/>
</dbReference>
<name>A0A7C4AID8_9BACT</name>
<dbReference type="InterPro" id="IPR006037">
    <property type="entry name" value="RCK_C"/>
</dbReference>
<evidence type="ECO:0000256" key="6">
    <source>
        <dbReference type="ARBA" id="ARBA00023136"/>
    </source>
</evidence>
<dbReference type="SUPFAM" id="SSF81324">
    <property type="entry name" value="Voltage-gated potassium channels"/>
    <property type="match status" value="1"/>
</dbReference>
<dbReference type="PRINTS" id="PR01333">
    <property type="entry name" value="2POREKCHANEL"/>
</dbReference>
<dbReference type="AlphaFoldDB" id="A0A7C4AID8"/>
<feature type="domain" description="RCK N-terminal" evidence="9">
    <location>
        <begin position="111"/>
        <end position="228"/>
    </location>
</feature>
<feature type="transmembrane region" description="Helical" evidence="8">
    <location>
        <begin position="66"/>
        <end position="90"/>
    </location>
</feature>
<dbReference type="PANTHER" id="PTHR43833">
    <property type="entry name" value="POTASSIUM CHANNEL PROTEIN 2-RELATED-RELATED"/>
    <property type="match status" value="1"/>
</dbReference>
<keyword evidence="4 8" id="KW-1133">Transmembrane helix</keyword>
<dbReference type="InterPro" id="IPR003280">
    <property type="entry name" value="2pore_dom_K_chnl"/>
</dbReference>
<dbReference type="Pfam" id="PF07885">
    <property type="entry name" value="Ion_trans_2"/>
    <property type="match status" value="1"/>
</dbReference>
<dbReference type="InterPro" id="IPR013099">
    <property type="entry name" value="K_chnl_dom"/>
</dbReference>
<dbReference type="Gene3D" id="3.40.50.720">
    <property type="entry name" value="NAD(P)-binding Rossmann-like Domain"/>
    <property type="match status" value="1"/>
</dbReference>
<dbReference type="PANTHER" id="PTHR43833:SF9">
    <property type="entry name" value="POTASSIUM CHANNEL PROTEIN YUGO-RELATED"/>
    <property type="match status" value="1"/>
</dbReference>
<comment type="caution">
    <text evidence="11">The sequence shown here is derived from an EMBL/GenBank/DDBJ whole genome shotgun (WGS) entry which is preliminary data.</text>
</comment>
<evidence type="ECO:0000256" key="2">
    <source>
        <dbReference type="ARBA" id="ARBA00022448"/>
    </source>
</evidence>
<comment type="subcellular location">
    <subcellularLocation>
        <location evidence="1">Cell membrane</location>
        <topology evidence="1">Multi-pass membrane protein</topology>
    </subcellularLocation>
</comment>
<evidence type="ECO:0000259" key="9">
    <source>
        <dbReference type="PROSITE" id="PS51201"/>
    </source>
</evidence>
<reference evidence="11" key="1">
    <citation type="journal article" date="2020" name="mSystems">
        <title>Genome- and Community-Level Interaction Insights into Carbon Utilization and Element Cycling Functions of Hydrothermarchaeota in Hydrothermal Sediment.</title>
        <authorList>
            <person name="Zhou Z."/>
            <person name="Liu Y."/>
            <person name="Xu W."/>
            <person name="Pan J."/>
            <person name="Luo Z.H."/>
            <person name="Li M."/>
        </authorList>
    </citation>
    <scope>NUCLEOTIDE SEQUENCE [LARGE SCALE GENOMIC DNA]</scope>
    <source>
        <strain evidence="11">SpSt-413</strain>
    </source>
</reference>
<proteinExistence type="predicted"/>
<keyword evidence="3 8" id="KW-0812">Transmembrane</keyword>
<dbReference type="Gene3D" id="3.30.70.1450">
    <property type="entry name" value="Regulator of K+ conductance, C-terminal domain"/>
    <property type="match status" value="1"/>
</dbReference>
<feature type="transmembrane region" description="Helical" evidence="8">
    <location>
        <begin position="37"/>
        <end position="54"/>
    </location>
</feature>
<evidence type="ECO:0000256" key="4">
    <source>
        <dbReference type="ARBA" id="ARBA00022989"/>
    </source>
</evidence>
<dbReference type="Pfam" id="PF02254">
    <property type="entry name" value="TrkA_N"/>
    <property type="match status" value="1"/>
</dbReference>
<dbReference type="InterPro" id="IPR003148">
    <property type="entry name" value="RCK_N"/>
</dbReference>
<keyword evidence="5" id="KW-0406">Ion transport</keyword>
<evidence type="ECO:0000256" key="3">
    <source>
        <dbReference type="ARBA" id="ARBA00022692"/>
    </source>
</evidence>
<evidence type="ECO:0000259" key="10">
    <source>
        <dbReference type="PROSITE" id="PS51202"/>
    </source>
</evidence>
<dbReference type="Gene3D" id="1.10.287.70">
    <property type="match status" value="1"/>
</dbReference>
<feature type="transmembrane region" description="Helical" evidence="8">
    <location>
        <begin position="7"/>
        <end position="31"/>
    </location>
</feature>
<keyword evidence="2" id="KW-0813">Transport</keyword>
<evidence type="ECO:0000313" key="11">
    <source>
        <dbReference type="EMBL" id="HGG93519.1"/>
    </source>
</evidence>
<dbReference type="InterPro" id="IPR050721">
    <property type="entry name" value="Trk_Ktr_HKT_K-transport"/>
</dbReference>
<keyword evidence="6 8" id="KW-0472">Membrane</keyword>
<protein>
    <submittedName>
        <fullName evidence="11">Potassium channel protein</fullName>
    </submittedName>
</protein>